<feature type="region of interest" description="Disordered" evidence="1">
    <location>
        <begin position="1"/>
        <end position="31"/>
    </location>
</feature>
<comment type="caution">
    <text evidence="2">The sequence shown here is derived from an EMBL/GenBank/DDBJ whole genome shotgun (WGS) entry which is preliminary data.</text>
</comment>
<dbReference type="SUPFAM" id="SSF55315">
    <property type="entry name" value="L30e-like"/>
    <property type="match status" value="1"/>
</dbReference>
<gene>
    <name evidence="2" type="ORF">HJC23_009024</name>
</gene>
<dbReference type="EMBL" id="JABMIG020000003">
    <property type="protein sequence ID" value="KAL3805317.1"/>
    <property type="molecule type" value="Genomic_DNA"/>
</dbReference>
<organism evidence="2 3">
    <name type="scientific">Cyclotella cryptica</name>
    <dbReference type="NCBI Taxonomy" id="29204"/>
    <lineage>
        <taxon>Eukaryota</taxon>
        <taxon>Sar</taxon>
        <taxon>Stramenopiles</taxon>
        <taxon>Ochrophyta</taxon>
        <taxon>Bacillariophyta</taxon>
        <taxon>Coscinodiscophyceae</taxon>
        <taxon>Thalassiosirophycidae</taxon>
        <taxon>Stephanodiscales</taxon>
        <taxon>Stephanodiscaceae</taxon>
        <taxon>Cyclotella</taxon>
    </lineage>
</organism>
<keyword evidence="3" id="KW-1185">Reference proteome</keyword>
<protein>
    <recommendedName>
        <fullName evidence="4">Ribosomal protein L7Ae/L30e/S12e/Gadd45 domain-containing protein</fullName>
    </recommendedName>
</protein>
<reference evidence="2 3" key="1">
    <citation type="journal article" date="2020" name="G3 (Bethesda)">
        <title>Improved Reference Genome for Cyclotella cryptica CCMP332, a Model for Cell Wall Morphogenesis, Salinity Adaptation, and Lipid Production in Diatoms (Bacillariophyta).</title>
        <authorList>
            <person name="Roberts W.R."/>
            <person name="Downey K.M."/>
            <person name="Ruck E.C."/>
            <person name="Traller J.C."/>
            <person name="Alverson A.J."/>
        </authorList>
    </citation>
    <scope>NUCLEOTIDE SEQUENCE [LARGE SCALE GENOMIC DNA]</scope>
    <source>
        <strain evidence="2 3">CCMP332</strain>
    </source>
</reference>
<sequence>MSEPITPRKRGSSASHHTQASQKSKTRKTVQDEDIRCVMYPYPSSGSNGVDTIITPVVSSEIKQVLLDRFKGEIVSKVDGAWCQGRVIADLRCGGKKRPMKGCKGDHQQCSNDSTLQKSKNVSLSIPEGVVRSRFIVGINQCSRMLEKAFRQKSKNESLLVSTASETGINQGQISLVPSLIILARDVRPATIFSHIAIYALLLRVRVVILPGNASVEFGNVFGIKSIAAAMFLSPSSKPRTDGLSSEELDAHNDIDAFINFVIAKIPE</sequence>
<evidence type="ECO:0000313" key="3">
    <source>
        <dbReference type="Proteomes" id="UP001516023"/>
    </source>
</evidence>
<evidence type="ECO:0000313" key="2">
    <source>
        <dbReference type="EMBL" id="KAL3805317.1"/>
    </source>
</evidence>
<dbReference type="Gene3D" id="3.30.1330.30">
    <property type="match status" value="1"/>
</dbReference>
<evidence type="ECO:0008006" key="4">
    <source>
        <dbReference type="Google" id="ProtNLM"/>
    </source>
</evidence>
<accession>A0ABD3QYB2</accession>
<proteinExistence type="predicted"/>
<dbReference type="Proteomes" id="UP001516023">
    <property type="component" value="Unassembled WGS sequence"/>
</dbReference>
<dbReference type="AlphaFoldDB" id="A0ABD3QYB2"/>
<dbReference type="InterPro" id="IPR029064">
    <property type="entry name" value="Ribosomal_eL30-like_sf"/>
</dbReference>
<feature type="compositionally biased region" description="Polar residues" evidence="1">
    <location>
        <begin position="12"/>
        <end position="23"/>
    </location>
</feature>
<evidence type="ECO:0000256" key="1">
    <source>
        <dbReference type="SAM" id="MobiDB-lite"/>
    </source>
</evidence>
<name>A0ABD3QYB2_9STRA</name>